<accession>A0ABT3P3S0</accession>
<reference evidence="1" key="1">
    <citation type="submission" date="2022-11" db="EMBL/GenBank/DDBJ databases">
        <title>Alteromonas sp. nov., isolated from sea water of the Qingdao.</title>
        <authorList>
            <person name="Wang Q."/>
        </authorList>
    </citation>
    <scope>NUCLEOTIDE SEQUENCE</scope>
    <source>
        <strain evidence="1">ASW11-7</strain>
    </source>
</reference>
<proteinExistence type="predicted"/>
<sequence>MINFHPTSEQLTLFAEGALKPEESVVLSAHIDMCKWCRDELRQKTEMLAAKVFQFTETATRPFKLDSMVEGITSTNEQYLRSPAHFSHFSQFIRLDGLRFYLPRTLRKFALKAGGWAYLAGKTWQAGIDFNSSWQASFIYLEKGGKIPEHKYVGKAYWLIIEGEFSEGKKIFKKGDFVAIAKDASKAPVCHGEKGCLMFALLEKPIVFTTGLANLLHPSSHLYF</sequence>
<dbReference type="SUPFAM" id="SSF51182">
    <property type="entry name" value="RmlC-like cupins"/>
    <property type="match status" value="1"/>
</dbReference>
<gene>
    <name evidence="1" type="ORF">OPS25_02760</name>
</gene>
<dbReference type="Proteomes" id="UP001142810">
    <property type="component" value="Unassembled WGS sequence"/>
</dbReference>
<protein>
    <submittedName>
        <fullName evidence="1">Anti-sigma factor</fullName>
    </submittedName>
</protein>
<dbReference type="InterPro" id="IPR011051">
    <property type="entry name" value="RmlC_Cupin_sf"/>
</dbReference>
<dbReference type="Gene3D" id="1.10.10.1320">
    <property type="entry name" value="Anti-sigma factor, zinc-finger domain"/>
    <property type="match status" value="1"/>
</dbReference>
<keyword evidence="2" id="KW-1185">Reference proteome</keyword>
<dbReference type="EMBL" id="JAPFRD010000002">
    <property type="protein sequence ID" value="MCW8107423.1"/>
    <property type="molecule type" value="Genomic_DNA"/>
</dbReference>
<evidence type="ECO:0000313" key="2">
    <source>
        <dbReference type="Proteomes" id="UP001142810"/>
    </source>
</evidence>
<dbReference type="RefSeq" id="WP_265616117.1">
    <property type="nucleotide sequence ID" value="NZ_JAPFRD010000002.1"/>
</dbReference>
<organism evidence="1 2">
    <name type="scientific">Alteromonas aquimaris</name>
    <dbReference type="NCBI Taxonomy" id="2998417"/>
    <lineage>
        <taxon>Bacteria</taxon>
        <taxon>Pseudomonadati</taxon>
        <taxon>Pseudomonadota</taxon>
        <taxon>Gammaproteobacteria</taxon>
        <taxon>Alteromonadales</taxon>
        <taxon>Alteromonadaceae</taxon>
        <taxon>Alteromonas/Salinimonas group</taxon>
        <taxon>Alteromonas</taxon>
    </lineage>
</organism>
<name>A0ABT3P3S0_9ALTE</name>
<dbReference type="InterPro" id="IPR014710">
    <property type="entry name" value="RmlC-like_jellyroll"/>
</dbReference>
<dbReference type="InterPro" id="IPR041916">
    <property type="entry name" value="Anti_sigma_zinc_sf"/>
</dbReference>
<evidence type="ECO:0000313" key="1">
    <source>
        <dbReference type="EMBL" id="MCW8107423.1"/>
    </source>
</evidence>
<comment type="caution">
    <text evidence="1">The sequence shown here is derived from an EMBL/GenBank/DDBJ whole genome shotgun (WGS) entry which is preliminary data.</text>
</comment>
<dbReference type="Gene3D" id="2.60.120.10">
    <property type="entry name" value="Jelly Rolls"/>
    <property type="match status" value="1"/>
</dbReference>